<accession>A0AAD5QRD7</accession>
<evidence type="ECO:0000256" key="1">
    <source>
        <dbReference type="SAM" id="MobiDB-lite"/>
    </source>
</evidence>
<evidence type="ECO:0000313" key="3">
    <source>
        <dbReference type="Proteomes" id="UP001196413"/>
    </source>
</evidence>
<feature type="region of interest" description="Disordered" evidence="1">
    <location>
        <begin position="113"/>
        <end position="135"/>
    </location>
</feature>
<gene>
    <name evidence="2" type="ORF">KIN20_013889</name>
</gene>
<evidence type="ECO:0000313" key="2">
    <source>
        <dbReference type="EMBL" id="KAJ1356216.1"/>
    </source>
</evidence>
<dbReference type="AlphaFoldDB" id="A0AAD5QRD7"/>
<comment type="caution">
    <text evidence="2">The sequence shown here is derived from an EMBL/GenBank/DDBJ whole genome shotgun (WGS) entry which is preliminary data.</text>
</comment>
<reference evidence="2" key="1">
    <citation type="submission" date="2021-06" db="EMBL/GenBank/DDBJ databases">
        <title>Parelaphostrongylus tenuis whole genome reference sequence.</title>
        <authorList>
            <person name="Garwood T.J."/>
            <person name="Larsen P.A."/>
            <person name="Fountain-Jones N.M."/>
            <person name="Garbe J.R."/>
            <person name="Macchietto M.G."/>
            <person name="Kania S.A."/>
            <person name="Gerhold R.W."/>
            <person name="Richards J.E."/>
            <person name="Wolf T.M."/>
        </authorList>
    </citation>
    <scope>NUCLEOTIDE SEQUENCE</scope>
    <source>
        <strain evidence="2">MNPRO001-30</strain>
        <tissue evidence="2">Meninges</tissue>
    </source>
</reference>
<name>A0AAD5QRD7_PARTN</name>
<dbReference type="EMBL" id="JAHQIW010002742">
    <property type="protein sequence ID" value="KAJ1356216.1"/>
    <property type="molecule type" value="Genomic_DNA"/>
</dbReference>
<dbReference type="Proteomes" id="UP001196413">
    <property type="component" value="Unassembled WGS sequence"/>
</dbReference>
<keyword evidence="3" id="KW-1185">Reference proteome</keyword>
<organism evidence="2 3">
    <name type="scientific">Parelaphostrongylus tenuis</name>
    <name type="common">Meningeal worm</name>
    <dbReference type="NCBI Taxonomy" id="148309"/>
    <lineage>
        <taxon>Eukaryota</taxon>
        <taxon>Metazoa</taxon>
        <taxon>Ecdysozoa</taxon>
        <taxon>Nematoda</taxon>
        <taxon>Chromadorea</taxon>
        <taxon>Rhabditida</taxon>
        <taxon>Rhabditina</taxon>
        <taxon>Rhabditomorpha</taxon>
        <taxon>Strongyloidea</taxon>
        <taxon>Metastrongylidae</taxon>
        <taxon>Parelaphostrongylus</taxon>
    </lineage>
</organism>
<proteinExistence type="predicted"/>
<sequence length="135" mass="15637">MTAQERTYSSETFGPLHVIIIIVNGSPVSRAFVDLCCADDKECHKLEERVSLPKKDVKNALNWDYQKPLLVKWQMQEDQTYDNELLLNKFKTCTDLPSHLQTVNFDRITEEMPERKETDANLSVAPNQEAIKHQM</sequence>
<protein>
    <submittedName>
        <fullName evidence="2">Uncharacterized protein</fullName>
    </submittedName>
</protein>